<dbReference type="STRING" id="1742973.COMA2_180108"/>
<accession>A0A0S4LFK4</accession>
<sequence length="109" mass="12460">MVVFQFDQTLTRRHPASASLIRHGREHDDPSWSNNAVMYAPRQEDRKGVVLNLTQSMDGTHRTASARATGDNLSQILLAEVFEMDNTCTRLRLHRQSGYVDLGKTVHYY</sequence>
<dbReference type="EMBL" id="CZPZ01000010">
    <property type="protein sequence ID" value="CUS34758.1"/>
    <property type="molecule type" value="Genomic_DNA"/>
</dbReference>
<protein>
    <submittedName>
        <fullName evidence="1">Uncharacterized protein</fullName>
    </submittedName>
</protein>
<name>A0A0S4LFK4_9BACT</name>
<organism evidence="1 2">
    <name type="scientific">Candidatus Nitrospira nitrificans</name>
    <dbReference type="NCBI Taxonomy" id="1742973"/>
    <lineage>
        <taxon>Bacteria</taxon>
        <taxon>Pseudomonadati</taxon>
        <taxon>Nitrospirota</taxon>
        <taxon>Nitrospiria</taxon>
        <taxon>Nitrospirales</taxon>
        <taxon>Nitrospiraceae</taxon>
        <taxon>Nitrospira</taxon>
    </lineage>
</organism>
<keyword evidence="2" id="KW-1185">Reference proteome</keyword>
<gene>
    <name evidence="1" type="ORF">COMA2_180108</name>
</gene>
<evidence type="ECO:0000313" key="1">
    <source>
        <dbReference type="EMBL" id="CUS34758.1"/>
    </source>
</evidence>
<proteinExistence type="predicted"/>
<evidence type="ECO:0000313" key="2">
    <source>
        <dbReference type="Proteomes" id="UP000198736"/>
    </source>
</evidence>
<reference evidence="2" key="1">
    <citation type="submission" date="2015-10" db="EMBL/GenBank/DDBJ databases">
        <authorList>
            <person name="Luecker S."/>
            <person name="Luecker S."/>
        </authorList>
    </citation>
    <scope>NUCLEOTIDE SEQUENCE [LARGE SCALE GENOMIC DNA]</scope>
</reference>
<dbReference type="AlphaFoldDB" id="A0A0S4LFK4"/>
<dbReference type="Proteomes" id="UP000198736">
    <property type="component" value="Unassembled WGS sequence"/>
</dbReference>